<dbReference type="Proteomes" id="UP000759131">
    <property type="component" value="Unassembled WGS sequence"/>
</dbReference>
<name>A0A7R9KQM1_9ACAR</name>
<dbReference type="EMBL" id="CAJPIZ010004869">
    <property type="protein sequence ID" value="CAG2108020.1"/>
    <property type="molecule type" value="Genomic_DNA"/>
</dbReference>
<keyword evidence="2" id="KW-1185">Reference proteome</keyword>
<protein>
    <submittedName>
        <fullName evidence="1">Uncharacterized protein</fullName>
    </submittedName>
</protein>
<sequence>MIRFLSNVNGFRKRAKSCPLRRLVIALFALIGVSVAQYGYDLYGYNIYPANGYGYNQLYSGIQQYGREYTVPRYPINGYFHPYAYTYDYLKKK</sequence>
<reference evidence="1" key="1">
    <citation type="submission" date="2020-11" db="EMBL/GenBank/DDBJ databases">
        <authorList>
            <person name="Tran Van P."/>
        </authorList>
    </citation>
    <scope>NUCLEOTIDE SEQUENCE</scope>
</reference>
<evidence type="ECO:0000313" key="1">
    <source>
        <dbReference type="EMBL" id="CAD7627590.1"/>
    </source>
</evidence>
<gene>
    <name evidence="1" type="ORF">OSB1V03_LOCUS8016</name>
</gene>
<dbReference type="EMBL" id="OC859444">
    <property type="protein sequence ID" value="CAD7627590.1"/>
    <property type="molecule type" value="Genomic_DNA"/>
</dbReference>
<organism evidence="1">
    <name type="scientific">Medioppia subpectinata</name>
    <dbReference type="NCBI Taxonomy" id="1979941"/>
    <lineage>
        <taxon>Eukaryota</taxon>
        <taxon>Metazoa</taxon>
        <taxon>Ecdysozoa</taxon>
        <taxon>Arthropoda</taxon>
        <taxon>Chelicerata</taxon>
        <taxon>Arachnida</taxon>
        <taxon>Acari</taxon>
        <taxon>Acariformes</taxon>
        <taxon>Sarcoptiformes</taxon>
        <taxon>Oribatida</taxon>
        <taxon>Brachypylina</taxon>
        <taxon>Oppioidea</taxon>
        <taxon>Oppiidae</taxon>
        <taxon>Medioppia</taxon>
    </lineage>
</organism>
<dbReference type="AlphaFoldDB" id="A0A7R9KQM1"/>
<proteinExistence type="predicted"/>
<evidence type="ECO:0000313" key="2">
    <source>
        <dbReference type="Proteomes" id="UP000759131"/>
    </source>
</evidence>
<accession>A0A7R9KQM1</accession>